<dbReference type="SUPFAM" id="SSF89447">
    <property type="entry name" value="AbrB/MazE/MraZ-like"/>
    <property type="match status" value="1"/>
</dbReference>
<accession>A0ABT7V3N3</accession>
<dbReference type="Proteomes" id="UP001529256">
    <property type="component" value="Unassembled WGS sequence"/>
</dbReference>
<sequence>MATVTLTRMGNSVGVAIPKEFRRPGFELGDKVTIEYDGESLRLTPVRKPMTLQSLMRGYEGPAPELVELGAPVGRELW</sequence>
<evidence type="ECO:0000313" key="3">
    <source>
        <dbReference type="EMBL" id="MDM8271091.1"/>
    </source>
</evidence>
<dbReference type="Gene3D" id="2.10.260.10">
    <property type="match status" value="1"/>
</dbReference>
<reference evidence="3" key="2">
    <citation type="submission" date="2023-06" db="EMBL/GenBank/DDBJ databases">
        <authorList>
            <person name="Zeman M."/>
            <person name="Kubasova T."/>
            <person name="Jahodarova E."/>
            <person name="Nykrynova M."/>
            <person name="Rychlik I."/>
        </authorList>
    </citation>
    <scope>NUCLEOTIDE SEQUENCE</scope>
    <source>
        <strain evidence="3">153_Feed</strain>
    </source>
</reference>
<dbReference type="RefSeq" id="WP_289511182.1">
    <property type="nucleotide sequence ID" value="NZ_JAUDEA010000006.1"/>
</dbReference>
<reference evidence="3" key="1">
    <citation type="submission" date="2023-06" db="EMBL/GenBank/DDBJ databases">
        <title>Identification and characterization of horizontal gene transfer across gut microbiota members of farm animals based on homology search.</title>
        <authorList>
            <person name="Schwarzerova J."/>
            <person name="Nykrynova M."/>
            <person name="Jureckova K."/>
            <person name="Cejkova D."/>
            <person name="Rychlik I."/>
        </authorList>
    </citation>
    <scope>NUCLEOTIDE SEQUENCE</scope>
    <source>
        <strain evidence="3">153_Feed</strain>
    </source>
</reference>
<gene>
    <name evidence="3" type="ORF">QUW25_05320</name>
</gene>
<protein>
    <recommendedName>
        <fullName evidence="2">SpoVT-AbrB domain-containing protein</fullName>
    </recommendedName>
</protein>
<proteinExistence type="predicted"/>
<evidence type="ECO:0000259" key="2">
    <source>
        <dbReference type="PROSITE" id="PS51740"/>
    </source>
</evidence>
<dbReference type="InterPro" id="IPR037914">
    <property type="entry name" value="SpoVT-AbrB_sf"/>
</dbReference>
<dbReference type="InterPro" id="IPR007159">
    <property type="entry name" value="SpoVT-AbrB_dom"/>
</dbReference>
<name>A0ABT7V3N3_9ACTN</name>
<keyword evidence="4" id="KW-1185">Reference proteome</keyword>
<evidence type="ECO:0000313" key="4">
    <source>
        <dbReference type="Proteomes" id="UP001529256"/>
    </source>
</evidence>
<dbReference type="Pfam" id="PF04014">
    <property type="entry name" value="MazE_antitoxin"/>
    <property type="match status" value="1"/>
</dbReference>
<feature type="domain" description="SpoVT-AbrB" evidence="2">
    <location>
        <begin position="4"/>
        <end position="48"/>
    </location>
</feature>
<keyword evidence="1" id="KW-0238">DNA-binding</keyword>
<dbReference type="EMBL" id="JAUDEA010000006">
    <property type="protein sequence ID" value="MDM8271091.1"/>
    <property type="molecule type" value="Genomic_DNA"/>
</dbReference>
<dbReference type="SMART" id="SM00966">
    <property type="entry name" value="SpoVT_AbrB"/>
    <property type="match status" value="1"/>
</dbReference>
<organism evidence="3 4">
    <name type="scientific">Thermophilibacter provencensis</name>
    <dbReference type="NCBI Taxonomy" id="1852386"/>
    <lineage>
        <taxon>Bacteria</taxon>
        <taxon>Bacillati</taxon>
        <taxon>Actinomycetota</taxon>
        <taxon>Coriobacteriia</taxon>
        <taxon>Coriobacteriales</taxon>
        <taxon>Atopobiaceae</taxon>
        <taxon>Thermophilibacter</taxon>
    </lineage>
</organism>
<dbReference type="PROSITE" id="PS51740">
    <property type="entry name" value="SPOVT_ABRB"/>
    <property type="match status" value="1"/>
</dbReference>
<evidence type="ECO:0000256" key="1">
    <source>
        <dbReference type="PROSITE-ProRule" id="PRU01076"/>
    </source>
</evidence>
<comment type="caution">
    <text evidence="3">The sequence shown here is derived from an EMBL/GenBank/DDBJ whole genome shotgun (WGS) entry which is preliminary data.</text>
</comment>